<dbReference type="InterPro" id="IPR057739">
    <property type="entry name" value="Glyco_hydro_29_N"/>
</dbReference>
<dbReference type="SUPFAM" id="SSF51445">
    <property type="entry name" value="(Trans)glycosidases"/>
    <property type="match status" value="1"/>
</dbReference>
<protein>
    <recommendedName>
        <fullName evidence="1">Glycoside hydrolase family 29 N-terminal domain-containing protein</fullName>
    </recommendedName>
</protein>
<dbReference type="Pfam" id="PF01120">
    <property type="entry name" value="Alpha_L_fucos"/>
    <property type="match status" value="1"/>
</dbReference>
<dbReference type="GO" id="GO:0005975">
    <property type="term" value="P:carbohydrate metabolic process"/>
    <property type="evidence" value="ECO:0007669"/>
    <property type="project" value="InterPro"/>
</dbReference>
<feature type="domain" description="Glycoside hydrolase family 29 N-terminal" evidence="1">
    <location>
        <begin position="29"/>
        <end position="363"/>
    </location>
</feature>
<dbReference type="AlphaFoldDB" id="A0A382APB8"/>
<dbReference type="EMBL" id="UINC01026202">
    <property type="protein sequence ID" value="SVB03224.1"/>
    <property type="molecule type" value="Genomic_DNA"/>
</dbReference>
<evidence type="ECO:0000259" key="1">
    <source>
        <dbReference type="Pfam" id="PF01120"/>
    </source>
</evidence>
<name>A0A382APB8_9ZZZZ</name>
<gene>
    <name evidence="2" type="ORF">METZ01_LOCUS156078</name>
</gene>
<proteinExistence type="predicted"/>
<accession>A0A382APB8</accession>
<organism evidence="2">
    <name type="scientific">marine metagenome</name>
    <dbReference type="NCBI Taxonomy" id="408172"/>
    <lineage>
        <taxon>unclassified sequences</taxon>
        <taxon>metagenomes</taxon>
        <taxon>ecological metagenomes</taxon>
    </lineage>
</organism>
<dbReference type="GO" id="GO:0004560">
    <property type="term" value="F:alpha-L-fucosidase activity"/>
    <property type="evidence" value="ECO:0007669"/>
    <property type="project" value="InterPro"/>
</dbReference>
<reference evidence="2" key="1">
    <citation type="submission" date="2018-05" db="EMBL/GenBank/DDBJ databases">
        <authorList>
            <person name="Lanie J.A."/>
            <person name="Ng W.-L."/>
            <person name="Kazmierczak K.M."/>
            <person name="Andrzejewski T.M."/>
            <person name="Davidsen T.M."/>
            <person name="Wayne K.J."/>
            <person name="Tettelin H."/>
            <person name="Glass J.I."/>
            <person name="Rusch D."/>
            <person name="Podicherti R."/>
            <person name="Tsui H.-C.T."/>
            <person name="Winkler M.E."/>
        </authorList>
    </citation>
    <scope>NUCLEOTIDE SEQUENCE</scope>
</reference>
<evidence type="ECO:0000313" key="2">
    <source>
        <dbReference type="EMBL" id="SVB03224.1"/>
    </source>
</evidence>
<dbReference type="InterPro" id="IPR017853">
    <property type="entry name" value="GH"/>
</dbReference>
<sequence>MRVFIPGLLAILFYSVFNIEAAPRERWLQKSGYGLMFHYEAFKNHTPQSYNKTIDSFDVDGFVRSVESTKAGHIIFVIGQHWGRYCAPNSKYEKLLGVENGVWTSKRDLIQEIAEGLTKRDIKLIIYMTARAPMRHYEVIKAMGDTLPSINGKSAGPKVNPMSHPRKVKGFRRSENQAPNPIFLKNWGEVCGEWSKRYGKLVSGWWFDGYKMEMKEAYEPLKKEKHNIDTWIDAIRSGNPEAELAFNAGAHPILSLCTRGKLCPHQTFTSGENHDFRERTKKGFGKALTPKNFPPPKGVIWHLLLPVSKGWGAGTELRFKVATLKERIDVINAEGGVVTLDTPISPDGKIPEKVLKALQQLGNGLLSKK</sequence>
<dbReference type="Gene3D" id="3.20.20.80">
    <property type="entry name" value="Glycosidases"/>
    <property type="match status" value="1"/>
</dbReference>